<dbReference type="InterPro" id="IPR050535">
    <property type="entry name" value="DNA_Repair-Maintenance_Comp"/>
</dbReference>
<dbReference type="Proteomes" id="UP001500101">
    <property type="component" value="Unassembled WGS sequence"/>
</dbReference>
<reference evidence="7" key="1">
    <citation type="journal article" date="2019" name="Int. J. Syst. Evol. Microbiol.">
        <title>The Global Catalogue of Microorganisms (GCM) 10K type strain sequencing project: providing services to taxonomists for standard genome sequencing and annotation.</title>
        <authorList>
            <consortium name="The Broad Institute Genomics Platform"/>
            <consortium name="The Broad Institute Genome Sequencing Center for Infectious Disease"/>
            <person name="Wu L."/>
            <person name="Ma J."/>
        </authorList>
    </citation>
    <scope>NUCLEOTIDE SEQUENCE [LARGE SCALE GENOMIC DNA]</scope>
    <source>
        <strain evidence="7">JCM 16704</strain>
    </source>
</reference>
<dbReference type="EMBL" id="BAAAZI010000006">
    <property type="protein sequence ID" value="GAA4137988.1"/>
    <property type="molecule type" value="Genomic_DNA"/>
</dbReference>
<gene>
    <name evidence="4" type="primary">sbcD</name>
    <name evidence="6" type="ORF">GCM10022216_14680</name>
</gene>
<comment type="subunit">
    <text evidence="4">Heterodimer of SbcC and SbcD.</text>
</comment>
<keyword evidence="1 4" id="KW-0540">Nuclease</keyword>
<dbReference type="GO" id="GO:0004527">
    <property type="term" value="F:exonuclease activity"/>
    <property type="evidence" value="ECO:0007669"/>
    <property type="project" value="UniProtKB-KW"/>
</dbReference>
<keyword evidence="4" id="KW-0235">DNA replication</keyword>
<dbReference type="Pfam" id="PF00149">
    <property type="entry name" value="Metallophos"/>
    <property type="match status" value="1"/>
</dbReference>
<dbReference type="InterPro" id="IPR041796">
    <property type="entry name" value="Mre11_N"/>
</dbReference>
<dbReference type="SUPFAM" id="SSF56300">
    <property type="entry name" value="Metallo-dependent phosphatases"/>
    <property type="match status" value="1"/>
</dbReference>
<comment type="function">
    <text evidence="4">SbcCD cleaves DNA hairpin structures. These structures can inhibit DNA replication and are intermediates in certain DNA recombination reactions. The complex acts as a 3'-&gt;5' double strand exonuclease that can open hairpins. It also has a 5' single-strand endonuclease activity.</text>
</comment>
<evidence type="ECO:0000256" key="4">
    <source>
        <dbReference type="RuleBase" id="RU363069"/>
    </source>
</evidence>
<dbReference type="InterPro" id="IPR004593">
    <property type="entry name" value="SbcD"/>
</dbReference>
<keyword evidence="3 4" id="KW-0269">Exonuclease</keyword>
<dbReference type="InterPro" id="IPR004843">
    <property type="entry name" value="Calcineurin-like_PHP"/>
</dbReference>
<accession>A0ABP7YLR3</accession>
<dbReference type="PANTHER" id="PTHR30337">
    <property type="entry name" value="COMPONENT OF ATP-DEPENDENT DSDNA EXONUCLEASE"/>
    <property type="match status" value="1"/>
</dbReference>
<sequence length="408" mass="46707">MRILHTADWHLGKKLDFFSRLEEQKEVMAEICQIADQENVDLVIVAGDLYDTFNPPVEATELLYKTLKKLSNNGKRPVIALAGNHDSPDRIDSPDPLARECGIFFFGYPDMEIKPITVEGAFDVIRADKGFMEIKLPKYYYPARILVTPFANEIRLKQFLGLEDKSAQLQEVLKENWSSLAQQYCDSYGVNILTSHLYMLKRGGEILEEPEGEKPIKLGYADLIYSDSIPSQIQYTALGHLHRMHQIGHADKPVVYPSSPLCYSFSESGQEKQVVIVDLEPNQLAKTYTVPLKNGRPLFRKRFQLIDEAVQWLHENPNCLVELTIESDNFLSAQDMKRLHGAHDGIIYIIPIVKKALQESVEGKQVNLDQDMKDLFKDYFKSKYGQEANEELMQLFDEVSAERTEKED</sequence>
<evidence type="ECO:0000256" key="1">
    <source>
        <dbReference type="ARBA" id="ARBA00022722"/>
    </source>
</evidence>
<feature type="domain" description="Calcineurin-like phosphoesterase" evidence="5">
    <location>
        <begin position="1"/>
        <end position="97"/>
    </location>
</feature>
<evidence type="ECO:0000256" key="3">
    <source>
        <dbReference type="ARBA" id="ARBA00022839"/>
    </source>
</evidence>
<dbReference type="CDD" id="cd00840">
    <property type="entry name" value="MPP_Mre11_N"/>
    <property type="match status" value="1"/>
</dbReference>
<keyword evidence="7" id="KW-1185">Reference proteome</keyword>
<evidence type="ECO:0000256" key="2">
    <source>
        <dbReference type="ARBA" id="ARBA00022801"/>
    </source>
</evidence>
<dbReference type="PANTHER" id="PTHR30337:SF0">
    <property type="entry name" value="NUCLEASE SBCCD SUBUNIT D"/>
    <property type="match status" value="1"/>
</dbReference>
<evidence type="ECO:0000313" key="6">
    <source>
        <dbReference type="EMBL" id="GAA4137988.1"/>
    </source>
</evidence>
<protein>
    <recommendedName>
        <fullName evidence="4">Nuclease SbcCD subunit D</fullName>
    </recommendedName>
</protein>
<evidence type="ECO:0000259" key="5">
    <source>
        <dbReference type="Pfam" id="PF00149"/>
    </source>
</evidence>
<name>A0ABP7YLR3_9SPHI</name>
<dbReference type="Gene3D" id="3.60.21.10">
    <property type="match status" value="1"/>
</dbReference>
<keyword evidence="4" id="KW-0233">DNA recombination</keyword>
<keyword evidence="2 4" id="KW-0378">Hydrolase</keyword>
<keyword evidence="4" id="KW-0255">Endonuclease</keyword>
<evidence type="ECO:0000313" key="7">
    <source>
        <dbReference type="Proteomes" id="UP001500101"/>
    </source>
</evidence>
<comment type="caution">
    <text evidence="6">The sequence shown here is derived from an EMBL/GenBank/DDBJ whole genome shotgun (WGS) entry which is preliminary data.</text>
</comment>
<comment type="similarity">
    <text evidence="4">Belongs to the SbcD family.</text>
</comment>
<dbReference type="InterPro" id="IPR029052">
    <property type="entry name" value="Metallo-depent_PP-like"/>
</dbReference>
<organism evidence="6 7">
    <name type="scientific">Sphingobacterium kyonggiense</name>
    <dbReference type="NCBI Taxonomy" id="714075"/>
    <lineage>
        <taxon>Bacteria</taxon>
        <taxon>Pseudomonadati</taxon>
        <taxon>Bacteroidota</taxon>
        <taxon>Sphingobacteriia</taxon>
        <taxon>Sphingobacteriales</taxon>
        <taxon>Sphingobacteriaceae</taxon>
        <taxon>Sphingobacterium</taxon>
    </lineage>
</organism>
<dbReference type="RefSeq" id="WP_344673974.1">
    <property type="nucleotide sequence ID" value="NZ_BAAAZI010000006.1"/>
</dbReference>
<proteinExistence type="inferred from homology"/>
<dbReference type="NCBIfam" id="TIGR00619">
    <property type="entry name" value="sbcd"/>
    <property type="match status" value="1"/>
</dbReference>